<dbReference type="Pfam" id="PF00069">
    <property type="entry name" value="Pkinase"/>
    <property type="match status" value="1"/>
</dbReference>
<dbReference type="GeneID" id="94835225"/>
<keyword evidence="6 13" id="KW-0418">Kinase</keyword>
<evidence type="ECO:0000259" key="10">
    <source>
        <dbReference type="PROSITE" id="PS50003"/>
    </source>
</evidence>
<proteinExistence type="inferred from homology"/>
<evidence type="ECO:0000313" key="13">
    <source>
        <dbReference type="EMBL" id="OHT11482.1"/>
    </source>
</evidence>
<evidence type="ECO:0000256" key="9">
    <source>
        <dbReference type="RuleBase" id="RU000304"/>
    </source>
</evidence>
<name>A0A1J4KK26_9EUKA</name>
<evidence type="ECO:0000313" key="14">
    <source>
        <dbReference type="Proteomes" id="UP000179807"/>
    </source>
</evidence>
<evidence type="ECO:0000256" key="5">
    <source>
        <dbReference type="ARBA" id="ARBA00022741"/>
    </source>
</evidence>
<feature type="domain" description="Protein kinase" evidence="11">
    <location>
        <begin position="113"/>
        <end position="366"/>
    </location>
</feature>
<feature type="domain" description="AGC-kinase C-terminal" evidence="12">
    <location>
        <begin position="367"/>
        <end position="436"/>
    </location>
</feature>
<comment type="caution">
    <text evidence="13">The sequence shown here is derived from an EMBL/GenBank/DDBJ whole genome shotgun (WGS) entry which is preliminary data.</text>
</comment>
<dbReference type="VEuPathDB" id="TrichDB:TRFO_19016"/>
<dbReference type="SMART" id="SM00220">
    <property type="entry name" value="S_TKc"/>
    <property type="match status" value="1"/>
</dbReference>
<dbReference type="Gene3D" id="3.30.200.20">
    <property type="entry name" value="Phosphorylase Kinase, domain 1"/>
    <property type="match status" value="1"/>
</dbReference>
<evidence type="ECO:0000256" key="3">
    <source>
        <dbReference type="ARBA" id="ARBA00022553"/>
    </source>
</evidence>
<dbReference type="SMART" id="SM00233">
    <property type="entry name" value="PH"/>
    <property type="match status" value="1"/>
</dbReference>
<dbReference type="PROSITE" id="PS00107">
    <property type="entry name" value="PROTEIN_KINASE_ATP"/>
    <property type="match status" value="1"/>
</dbReference>
<evidence type="ECO:0000256" key="4">
    <source>
        <dbReference type="ARBA" id="ARBA00022679"/>
    </source>
</evidence>
<sequence length="467" mass="53612">MDDKNAYSQEASMEGNLERKGAMGFWIKKYCRLVGKKLLIYKKISDKSPELEISINFTTNTEITNPNNNRFKITYGNNEIIHFQAKTKNLMMRWVLDLRGCSFTNPSISMDMFDIISVIGRGFYGKVMLCRKKDTHELLAIKTVHKNRLIRENKLHTILTERSVLTKIDSPFIITLKYAFQTMTKFYLCLEYAAGGDLFHLLKKRGTIFLSERDIKLYIIEISLAIDYLHQNEIIYRDLKPENILFDASGHIKLTDFGLSKDLNESETTRTFCGTSEYMAPEIIKRSGYDKSVDWWGVGLVAYELIFGDHPFTSINKQRMYSNIVNQDPFFEDGTDPELKSLLLSLLNKNPKKRGNFETIKNSKFFSEFDFNDVMKKKISPNYVPEFTNSASAENFDREFTEEKAFDSLVKSSSGTNNFIVSNFSYSCIEKLEILDSTMSSMVPMNNECDKACDSACDDACGNASDN</sequence>
<dbReference type="CDD" id="cd05123">
    <property type="entry name" value="STKc_AGC"/>
    <property type="match status" value="1"/>
</dbReference>
<dbReference type="CDD" id="cd00821">
    <property type="entry name" value="PH"/>
    <property type="match status" value="1"/>
</dbReference>
<dbReference type="InterPro" id="IPR011993">
    <property type="entry name" value="PH-like_dom_sf"/>
</dbReference>
<feature type="domain" description="PH" evidence="10">
    <location>
        <begin position="10"/>
        <end position="103"/>
    </location>
</feature>
<evidence type="ECO:0000256" key="8">
    <source>
        <dbReference type="PROSITE-ProRule" id="PRU10141"/>
    </source>
</evidence>
<keyword evidence="4" id="KW-0808">Transferase</keyword>
<dbReference type="PROSITE" id="PS51285">
    <property type="entry name" value="AGC_KINASE_CTER"/>
    <property type="match status" value="1"/>
</dbReference>
<dbReference type="InterPro" id="IPR017441">
    <property type="entry name" value="Protein_kinase_ATP_BS"/>
</dbReference>
<dbReference type="Gene3D" id="2.30.29.30">
    <property type="entry name" value="Pleckstrin-homology domain (PH domain)/Phosphotyrosine-binding domain (PTB)"/>
    <property type="match status" value="1"/>
</dbReference>
<dbReference type="InterPro" id="IPR000719">
    <property type="entry name" value="Prot_kinase_dom"/>
</dbReference>
<dbReference type="Gene3D" id="1.10.510.10">
    <property type="entry name" value="Transferase(Phosphotransferase) domain 1"/>
    <property type="match status" value="1"/>
</dbReference>
<dbReference type="PROSITE" id="PS00108">
    <property type="entry name" value="PROTEIN_KINASE_ST"/>
    <property type="match status" value="1"/>
</dbReference>
<dbReference type="SUPFAM" id="SSF50729">
    <property type="entry name" value="PH domain-like"/>
    <property type="match status" value="1"/>
</dbReference>
<keyword evidence="3" id="KW-0597">Phosphoprotein</keyword>
<dbReference type="InterPro" id="IPR001849">
    <property type="entry name" value="PH_domain"/>
</dbReference>
<dbReference type="FunFam" id="3.30.200.20:FF:000771">
    <property type="entry name" value="AGC family protein kinase"/>
    <property type="match status" value="1"/>
</dbReference>
<evidence type="ECO:0000256" key="7">
    <source>
        <dbReference type="ARBA" id="ARBA00022840"/>
    </source>
</evidence>
<comment type="similarity">
    <text evidence="1">Belongs to the protein kinase superfamily. AGC Ser/Thr protein kinase family. RAC subfamily.</text>
</comment>
<dbReference type="AlphaFoldDB" id="A0A1J4KK26"/>
<reference evidence="13" key="1">
    <citation type="submission" date="2016-10" db="EMBL/GenBank/DDBJ databases">
        <authorList>
            <person name="Benchimol M."/>
            <person name="Almeida L.G."/>
            <person name="Vasconcelos A.T."/>
            <person name="Perreira-Neves A."/>
            <person name="Rosa I.A."/>
            <person name="Tasca T."/>
            <person name="Bogo M.R."/>
            <person name="de Souza W."/>
        </authorList>
    </citation>
    <scope>NUCLEOTIDE SEQUENCE [LARGE SCALE GENOMIC DNA]</scope>
    <source>
        <strain evidence="13">K</strain>
    </source>
</reference>
<dbReference type="InterPro" id="IPR045270">
    <property type="entry name" value="STKc_AGC"/>
</dbReference>
<dbReference type="SMART" id="SM00133">
    <property type="entry name" value="S_TK_X"/>
    <property type="match status" value="1"/>
</dbReference>
<organism evidence="13 14">
    <name type="scientific">Tritrichomonas foetus</name>
    <dbReference type="NCBI Taxonomy" id="1144522"/>
    <lineage>
        <taxon>Eukaryota</taxon>
        <taxon>Metamonada</taxon>
        <taxon>Parabasalia</taxon>
        <taxon>Tritrichomonadida</taxon>
        <taxon>Tritrichomonadidae</taxon>
        <taxon>Tritrichomonas</taxon>
    </lineage>
</organism>
<accession>A0A1J4KK26</accession>
<dbReference type="InterPro" id="IPR008271">
    <property type="entry name" value="Ser/Thr_kinase_AS"/>
</dbReference>
<dbReference type="PROSITE" id="PS50011">
    <property type="entry name" value="PROTEIN_KINASE_DOM"/>
    <property type="match status" value="1"/>
</dbReference>
<keyword evidence="14" id="KW-1185">Reference proteome</keyword>
<dbReference type="GO" id="GO:0005524">
    <property type="term" value="F:ATP binding"/>
    <property type="evidence" value="ECO:0007669"/>
    <property type="project" value="UniProtKB-UniRule"/>
</dbReference>
<dbReference type="FunFam" id="2.30.29.30:FF:000350">
    <property type="entry name" value="AGC family protein kinase"/>
    <property type="match status" value="1"/>
</dbReference>
<evidence type="ECO:0000259" key="12">
    <source>
        <dbReference type="PROSITE" id="PS51285"/>
    </source>
</evidence>
<evidence type="ECO:0000256" key="2">
    <source>
        <dbReference type="ARBA" id="ARBA00022527"/>
    </source>
</evidence>
<dbReference type="Proteomes" id="UP000179807">
    <property type="component" value="Unassembled WGS sequence"/>
</dbReference>
<dbReference type="EMBL" id="MLAK01000586">
    <property type="protein sequence ID" value="OHT11482.1"/>
    <property type="molecule type" value="Genomic_DNA"/>
</dbReference>
<protein>
    <submittedName>
        <fullName evidence="13">Serine/threonine-protein kinase Sgk2</fullName>
    </submittedName>
</protein>
<evidence type="ECO:0000259" key="11">
    <source>
        <dbReference type="PROSITE" id="PS50011"/>
    </source>
</evidence>
<evidence type="ECO:0000256" key="6">
    <source>
        <dbReference type="ARBA" id="ARBA00022777"/>
    </source>
</evidence>
<keyword evidence="7 8" id="KW-0067">ATP-binding</keyword>
<gene>
    <name evidence="13" type="primary">SGK2</name>
    <name evidence="13" type="ORF">TRFO_19016</name>
</gene>
<dbReference type="SUPFAM" id="SSF56112">
    <property type="entry name" value="Protein kinase-like (PK-like)"/>
    <property type="match status" value="1"/>
</dbReference>
<dbReference type="InterPro" id="IPR000961">
    <property type="entry name" value="AGC-kinase_C"/>
</dbReference>
<dbReference type="FunFam" id="1.10.510.10:FF:000008">
    <property type="entry name" value="Non-specific serine/threonine protein kinase"/>
    <property type="match status" value="1"/>
</dbReference>
<dbReference type="PANTHER" id="PTHR24351">
    <property type="entry name" value="RIBOSOMAL PROTEIN S6 KINASE"/>
    <property type="match status" value="1"/>
</dbReference>
<evidence type="ECO:0000256" key="1">
    <source>
        <dbReference type="ARBA" id="ARBA00006935"/>
    </source>
</evidence>
<dbReference type="RefSeq" id="XP_068364618.1">
    <property type="nucleotide sequence ID" value="XM_068500521.1"/>
</dbReference>
<feature type="binding site" evidence="8">
    <location>
        <position position="142"/>
    </location>
    <ligand>
        <name>ATP</name>
        <dbReference type="ChEBI" id="CHEBI:30616"/>
    </ligand>
</feature>
<dbReference type="PROSITE" id="PS50003">
    <property type="entry name" value="PH_DOMAIN"/>
    <property type="match status" value="1"/>
</dbReference>
<keyword evidence="5 8" id="KW-0547">Nucleotide-binding</keyword>
<dbReference type="Pfam" id="PF00169">
    <property type="entry name" value="PH"/>
    <property type="match status" value="1"/>
</dbReference>
<dbReference type="InterPro" id="IPR011009">
    <property type="entry name" value="Kinase-like_dom_sf"/>
</dbReference>
<dbReference type="GO" id="GO:0004674">
    <property type="term" value="F:protein serine/threonine kinase activity"/>
    <property type="evidence" value="ECO:0007669"/>
    <property type="project" value="UniProtKB-KW"/>
</dbReference>
<keyword evidence="2 9" id="KW-0723">Serine/threonine-protein kinase</keyword>